<evidence type="ECO:0008006" key="4">
    <source>
        <dbReference type="Google" id="ProtNLM"/>
    </source>
</evidence>
<protein>
    <recommendedName>
        <fullName evidence="4">Prepilin-type N-terminal cleavage/methylation domain-containing protein</fullName>
    </recommendedName>
</protein>
<organism evidence="2 3">
    <name type="scientific">Oceanospirillum linum</name>
    <dbReference type="NCBI Taxonomy" id="966"/>
    <lineage>
        <taxon>Bacteria</taxon>
        <taxon>Pseudomonadati</taxon>
        <taxon>Pseudomonadota</taxon>
        <taxon>Gammaproteobacteria</taxon>
        <taxon>Oceanospirillales</taxon>
        <taxon>Oceanospirillaceae</taxon>
        <taxon>Oceanospirillum</taxon>
    </lineage>
</organism>
<evidence type="ECO:0000256" key="1">
    <source>
        <dbReference type="SAM" id="Phobius"/>
    </source>
</evidence>
<dbReference type="EMBL" id="MTSD02000003">
    <property type="protein sequence ID" value="OOV87135.1"/>
    <property type="molecule type" value="Genomic_DNA"/>
</dbReference>
<keyword evidence="3" id="KW-1185">Reference proteome</keyword>
<dbReference type="InterPro" id="IPR012902">
    <property type="entry name" value="N_methyl_site"/>
</dbReference>
<dbReference type="Proteomes" id="UP000190064">
    <property type="component" value="Unassembled WGS sequence"/>
</dbReference>
<name>A0A1T1HBD4_OCELI</name>
<feature type="transmembrane region" description="Helical" evidence="1">
    <location>
        <begin position="20"/>
        <end position="40"/>
    </location>
</feature>
<gene>
    <name evidence="2" type="ORF">BTA35_0209055</name>
</gene>
<keyword evidence="1" id="KW-0472">Membrane</keyword>
<proteinExistence type="predicted"/>
<comment type="caution">
    <text evidence="2">The sequence shown here is derived from an EMBL/GenBank/DDBJ whole genome shotgun (WGS) entry which is preliminary data.</text>
</comment>
<evidence type="ECO:0000313" key="3">
    <source>
        <dbReference type="Proteomes" id="UP000190064"/>
    </source>
</evidence>
<accession>A0A1T1HBD4</accession>
<keyword evidence="1" id="KW-1133">Transmembrane helix</keyword>
<dbReference type="STRING" id="966.BTA35_0209055"/>
<dbReference type="PROSITE" id="PS00409">
    <property type="entry name" value="PROKAR_NTER_METHYL"/>
    <property type="match status" value="1"/>
</dbReference>
<evidence type="ECO:0000313" key="2">
    <source>
        <dbReference type="EMBL" id="OOV87135.1"/>
    </source>
</evidence>
<dbReference type="Pfam" id="PF07963">
    <property type="entry name" value="N_methyl"/>
    <property type="match status" value="1"/>
</dbReference>
<dbReference type="NCBIfam" id="TIGR02532">
    <property type="entry name" value="IV_pilin_GFxxxE"/>
    <property type="match status" value="1"/>
</dbReference>
<keyword evidence="1" id="KW-0812">Transmembrane</keyword>
<dbReference type="RefSeq" id="WP_078319489.1">
    <property type="nucleotide sequence ID" value="NZ_FXTS01000003.1"/>
</dbReference>
<dbReference type="AlphaFoldDB" id="A0A1T1HBD4"/>
<sequence length="251" mass="27466">MNLHSLRRPNQAGFTLPELLISLVLGLSLVGAVMTVYLATVTSSMDRHKQTQLNHNLRTSLDLILRELRRAGGLAGGALPDSESAMQSLYSNNPFMDPVSNLRLWDCNAAYECSCVTYSYDLDGDNDPYTGDMNHFGFKLSSSKRLQIRTGTIVSDGGPHPGCGYNAAVNTWESLTEDDVKITHFSIRYIDRDGNALSAPEAINISDGHGCTGGAACLEERNLQVTISGSRDEFSMTVTGKVRVRNDRYIP</sequence>
<reference evidence="2" key="1">
    <citation type="submission" date="2017-02" db="EMBL/GenBank/DDBJ databases">
        <title>Draft Genome Sequence of the Salt Water Bacterium Oceanospirillum linum ATCC 11336.</title>
        <authorList>
            <person name="Trachtenberg A.M."/>
            <person name="Carney J.G."/>
            <person name="Linnane J.D."/>
            <person name="Rheaume B.A."/>
            <person name="Pitts N.L."/>
            <person name="Mykles D.L."/>
            <person name="Maclea K.S."/>
        </authorList>
    </citation>
    <scope>NUCLEOTIDE SEQUENCE [LARGE SCALE GENOMIC DNA]</scope>
    <source>
        <strain evidence="2">ATCC 11336</strain>
    </source>
</reference>